<keyword evidence="1" id="KW-0444">Lipid biosynthesis</keyword>
<comment type="pathway">
    <text evidence="3">Phospholipid metabolism; phosphatidylethanolamine biosynthesis; phosphatidylethanolamine from ethanolamine: step 1/3.</text>
</comment>
<dbReference type="SUPFAM" id="SSF56112">
    <property type="entry name" value="Protein kinase-like (PK-like)"/>
    <property type="match status" value="1"/>
</dbReference>
<protein>
    <recommendedName>
        <fullName evidence="5">ethanolamine kinase</fullName>
        <ecNumber evidence="5">2.7.1.82</ecNumber>
    </recommendedName>
</protein>
<dbReference type="EC" id="2.7.1.82" evidence="5"/>
<proteinExistence type="evidence at transcript level"/>
<evidence type="ECO:0000256" key="1">
    <source>
        <dbReference type="ARBA" id="ARBA00023209"/>
    </source>
</evidence>
<dbReference type="Gene3D" id="3.30.200.20">
    <property type="entry name" value="Phosphorylase Kinase, domain 1"/>
    <property type="match status" value="1"/>
</dbReference>
<reference evidence="6" key="1">
    <citation type="journal article" date="2015" name="Insect Biochem. Mol. Biol.">
        <title>An insight into the sialome of the horse fly, Tabanus bromius.</title>
        <authorList>
            <person name="Ribeiro J.M."/>
            <person name="Kazimirova M."/>
            <person name="Takac P."/>
            <person name="Andersen J.F."/>
            <person name="Francischetti I.M."/>
        </authorList>
    </citation>
    <scope>NUCLEOTIDE SEQUENCE</scope>
</reference>
<dbReference type="EMBL" id="GDAI01002545">
    <property type="protein sequence ID" value="JAI15058.1"/>
    <property type="molecule type" value="mRNA"/>
</dbReference>
<dbReference type="GO" id="GO:0004305">
    <property type="term" value="F:ethanolamine kinase activity"/>
    <property type="evidence" value="ECO:0007669"/>
    <property type="project" value="UniProtKB-EC"/>
</dbReference>
<dbReference type="PANTHER" id="PTHR22603:SF66">
    <property type="entry name" value="ETHANOLAMINE KINASE"/>
    <property type="match status" value="1"/>
</dbReference>
<comment type="similarity">
    <text evidence="4">Belongs to the choline/ethanolamine kinase family.</text>
</comment>
<accession>A0A0K8TLL7</accession>
<keyword evidence="6" id="KW-0418">Kinase</keyword>
<dbReference type="CDD" id="cd05157">
    <property type="entry name" value="ETNK_euk"/>
    <property type="match status" value="1"/>
</dbReference>
<evidence type="ECO:0000256" key="2">
    <source>
        <dbReference type="ARBA" id="ARBA00023264"/>
    </source>
</evidence>
<dbReference type="GO" id="GO:0006646">
    <property type="term" value="P:phosphatidylethanolamine biosynthetic process"/>
    <property type="evidence" value="ECO:0007669"/>
    <property type="project" value="TreeGrafter"/>
</dbReference>
<dbReference type="GO" id="GO:0005737">
    <property type="term" value="C:cytoplasm"/>
    <property type="evidence" value="ECO:0007669"/>
    <property type="project" value="TreeGrafter"/>
</dbReference>
<organism evidence="6">
    <name type="scientific">Tabanus bromius</name>
    <name type="common">Band-eyed brown horse fly</name>
    <dbReference type="NCBI Taxonomy" id="304241"/>
    <lineage>
        <taxon>Eukaryota</taxon>
        <taxon>Metazoa</taxon>
        <taxon>Ecdysozoa</taxon>
        <taxon>Arthropoda</taxon>
        <taxon>Hexapoda</taxon>
        <taxon>Insecta</taxon>
        <taxon>Pterygota</taxon>
        <taxon>Neoptera</taxon>
        <taxon>Endopterygota</taxon>
        <taxon>Diptera</taxon>
        <taxon>Brachycera</taxon>
        <taxon>Tabanomorpha</taxon>
        <taxon>Tabanoidea</taxon>
        <taxon>Tabanidae</taxon>
        <taxon>Tabanus</taxon>
    </lineage>
</organism>
<evidence type="ECO:0000256" key="3">
    <source>
        <dbReference type="ARBA" id="ARBA00037883"/>
    </source>
</evidence>
<sequence length="383" mass="44449">ESAAARTTADCGDVCVIPVRVDENDIISGAKEILRAIRPKWNLDLVEFKLFTDGITNKLVGCFYNTTPASLQMSAASQNGKDDVISQESSEVLVENGVVLVRIYGNKTDLLIDRKAETRNFKILHSYGYAPNLFAIFKNGLAYEYVPGKTLTPETIIKPAIWTLIARQMARMHKVDCGKAITREPMLWSKTQQFLNLVPDQFSDLKKHERLKKDFLPIQKLRDEFAELYKILEKLESPIVFSHNDLLLGNVIYTESLNKVTFIDYEYAAYNFQAFDIGNHFTEFAGIDEIDYSRYPSKEFQFEWLRTYLETYHEKNDITNAEIERLYVQVNQFALASHFFWTVWALIQAQHSTIDFDFVQFAQNRYYEYLAKKDKFLALEYKN</sequence>
<evidence type="ECO:0000256" key="4">
    <source>
        <dbReference type="ARBA" id="ARBA00038211"/>
    </source>
</evidence>
<dbReference type="InterPro" id="IPR011009">
    <property type="entry name" value="Kinase-like_dom_sf"/>
</dbReference>
<dbReference type="Gene3D" id="3.90.1200.10">
    <property type="match status" value="1"/>
</dbReference>
<dbReference type="AlphaFoldDB" id="A0A0K8TLL7"/>
<feature type="non-terminal residue" evidence="6">
    <location>
        <position position="1"/>
    </location>
</feature>
<dbReference type="Pfam" id="PF01633">
    <property type="entry name" value="Choline_kinase"/>
    <property type="match status" value="1"/>
</dbReference>
<name>A0A0K8TLL7_TABBR</name>
<evidence type="ECO:0000256" key="5">
    <source>
        <dbReference type="ARBA" id="ARBA00038874"/>
    </source>
</evidence>
<keyword evidence="1" id="KW-0443">Lipid metabolism</keyword>
<dbReference type="PANTHER" id="PTHR22603">
    <property type="entry name" value="CHOLINE/ETHANOALAMINE KINASE"/>
    <property type="match status" value="1"/>
</dbReference>
<keyword evidence="2" id="KW-1208">Phospholipid metabolism</keyword>
<evidence type="ECO:0000313" key="6">
    <source>
        <dbReference type="EMBL" id="JAI15058.1"/>
    </source>
</evidence>
<keyword evidence="1" id="KW-0594">Phospholipid biosynthesis</keyword>
<keyword evidence="6" id="KW-0808">Transferase</keyword>